<dbReference type="InterPro" id="IPR025660">
    <property type="entry name" value="Pept_his_AS"/>
</dbReference>
<evidence type="ECO:0000313" key="3">
    <source>
        <dbReference type="Proteomes" id="UP000095284"/>
    </source>
</evidence>
<accession>A0A1I7RUU2</accession>
<dbReference type="AlphaFoldDB" id="A0A1I7RUU2"/>
<dbReference type="InterPro" id="IPR013128">
    <property type="entry name" value="Peptidase_C1A"/>
</dbReference>
<dbReference type="SUPFAM" id="SSF54001">
    <property type="entry name" value="Cysteine proteinases"/>
    <property type="match status" value="1"/>
</dbReference>
<dbReference type="PROSITE" id="PS00639">
    <property type="entry name" value="THIOL_PROTEASE_HIS"/>
    <property type="match status" value="1"/>
</dbReference>
<dbReference type="Gene3D" id="3.90.70.10">
    <property type="entry name" value="Cysteine proteinases"/>
    <property type="match status" value="1"/>
</dbReference>
<dbReference type="GO" id="GO:0006508">
    <property type="term" value="P:proteolysis"/>
    <property type="evidence" value="ECO:0007669"/>
    <property type="project" value="InterPro"/>
</dbReference>
<dbReference type="eggNOG" id="KOG1542">
    <property type="taxonomic scope" value="Eukaryota"/>
</dbReference>
<dbReference type="Proteomes" id="UP000095284">
    <property type="component" value="Unplaced"/>
</dbReference>
<dbReference type="InterPro" id="IPR038765">
    <property type="entry name" value="Papain-like_cys_pep_sf"/>
</dbReference>
<proteinExistence type="inferred from homology"/>
<protein>
    <submittedName>
        <fullName evidence="4">Pept_C1 domain-containing protein</fullName>
    </submittedName>
</protein>
<organism evidence="3 4">
    <name type="scientific">Bursaphelenchus xylophilus</name>
    <name type="common">Pinewood nematode worm</name>
    <name type="synonym">Aphelenchoides xylophilus</name>
    <dbReference type="NCBI Taxonomy" id="6326"/>
    <lineage>
        <taxon>Eukaryota</taxon>
        <taxon>Metazoa</taxon>
        <taxon>Ecdysozoa</taxon>
        <taxon>Nematoda</taxon>
        <taxon>Chromadorea</taxon>
        <taxon>Rhabditida</taxon>
        <taxon>Tylenchina</taxon>
        <taxon>Tylenchomorpha</taxon>
        <taxon>Aphelenchoidea</taxon>
        <taxon>Aphelenchoididae</taxon>
        <taxon>Bursaphelenchus</taxon>
    </lineage>
</organism>
<dbReference type="PANTHER" id="PTHR12411">
    <property type="entry name" value="CYSTEINE PROTEASE FAMILY C1-RELATED"/>
    <property type="match status" value="1"/>
</dbReference>
<dbReference type="GO" id="GO:0008234">
    <property type="term" value="F:cysteine-type peptidase activity"/>
    <property type="evidence" value="ECO:0007669"/>
    <property type="project" value="InterPro"/>
</dbReference>
<dbReference type="Pfam" id="PF00112">
    <property type="entry name" value="Peptidase_C1"/>
    <property type="match status" value="1"/>
</dbReference>
<evidence type="ECO:0000256" key="1">
    <source>
        <dbReference type="ARBA" id="ARBA00008455"/>
    </source>
</evidence>
<sequence length="105" mass="12200">MGVHALASFFRREVESDHWAVWKGEASLDAEELQYYSRGVLNPKRSYYERINHSVNLVGWGEQNGTPYWIMKNSWGRQWGENGFARIKRGVDAFKVESYVQVATV</sequence>
<comment type="similarity">
    <text evidence="1">Belongs to the peptidase C1 family.</text>
</comment>
<evidence type="ECO:0000259" key="2">
    <source>
        <dbReference type="Pfam" id="PF00112"/>
    </source>
</evidence>
<dbReference type="InterPro" id="IPR000668">
    <property type="entry name" value="Peptidase_C1A_C"/>
</dbReference>
<feature type="domain" description="Peptidase C1A papain C-terminal" evidence="2">
    <location>
        <begin position="27"/>
        <end position="101"/>
    </location>
</feature>
<name>A0A1I7RUU2_BURXY</name>
<reference evidence="4" key="1">
    <citation type="submission" date="2016-11" db="UniProtKB">
        <authorList>
            <consortium name="WormBaseParasite"/>
        </authorList>
    </citation>
    <scope>IDENTIFICATION</scope>
</reference>
<dbReference type="WBParaSite" id="BXY_0450200.1">
    <property type="protein sequence ID" value="BXY_0450200.1"/>
    <property type="gene ID" value="BXY_0450200"/>
</dbReference>
<evidence type="ECO:0000313" key="4">
    <source>
        <dbReference type="WBParaSite" id="BXY_0450200.1"/>
    </source>
</evidence>